<evidence type="ECO:0000313" key="1">
    <source>
        <dbReference type="EMBL" id="KAK8969053.1"/>
    </source>
</evidence>
<dbReference type="PANTHER" id="PTHR31065">
    <property type="entry name" value="PLATZ TRANSCRIPTION FACTOR FAMILY PROTEIN"/>
    <property type="match status" value="1"/>
</dbReference>
<dbReference type="PANTHER" id="PTHR31065:SF1">
    <property type="entry name" value="OS09G0116050 PROTEIN"/>
    <property type="match status" value="1"/>
</dbReference>
<protein>
    <recommendedName>
        <fullName evidence="3">B box-type domain-containing protein</fullName>
    </recommendedName>
</protein>
<name>A0ABR2N1L7_9ASPA</name>
<proteinExistence type="predicted"/>
<accession>A0ABR2N1L7</accession>
<dbReference type="InterPro" id="IPR006734">
    <property type="entry name" value="PLATZ"/>
</dbReference>
<reference evidence="1 2" key="1">
    <citation type="journal article" date="2022" name="Nat. Plants">
        <title>Genomes of leafy and leafless Platanthera orchids illuminate the evolution of mycoheterotrophy.</title>
        <authorList>
            <person name="Li M.H."/>
            <person name="Liu K.W."/>
            <person name="Li Z."/>
            <person name="Lu H.C."/>
            <person name="Ye Q.L."/>
            <person name="Zhang D."/>
            <person name="Wang J.Y."/>
            <person name="Li Y.F."/>
            <person name="Zhong Z.M."/>
            <person name="Liu X."/>
            <person name="Yu X."/>
            <person name="Liu D.K."/>
            <person name="Tu X.D."/>
            <person name="Liu B."/>
            <person name="Hao Y."/>
            <person name="Liao X.Y."/>
            <person name="Jiang Y.T."/>
            <person name="Sun W.H."/>
            <person name="Chen J."/>
            <person name="Chen Y.Q."/>
            <person name="Ai Y."/>
            <person name="Zhai J.W."/>
            <person name="Wu S.S."/>
            <person name="Zhou Z."/>
            <person name="Hsiao Y.Y."/>
            <person name="Wu W.L."/>
            <person name="Chen Y.Y."/>
            <person name="Lin Y.F."/>
            <person name="Hsu J.L."/>
            <person name="Li C.Y."/>
            <person name="Wang Z.W."/>
            <person name="Zhao X."/>
            <person name="Zhong W.Y."/>
            <person name="Ma X.K."/>
            <person name="Ma L."/>
            <person name="Huang J."/>
            <person name="Chen G.Z."/>
            <person name="Huang M.Z."/>
            <person name="Huang L."/>
            <person name="Peng D.H."/>
            <person name="Luo Y.B."/>
            <person name="Zou S.Q."/>
            <person name="Chen S.P."/>
            <person name="Lan S."/>
            <person name="Tsai W.C."/>
            <person name="Van de Peer Y."/>
            <person name="Liu Z.J."/>
        </authorList>
    </citation>
    <scope>NUCLEOTIDE SEQUENCE [LARGE SCALE GENOMIC DNA]</scope>
    <source>
        <strain evidence="1">Lor288</strain>
    </source>
</reference>
<comment type="caution">
    <text evidence="1">The sequence shown here is derived from an EMBL/GenBank/DDBJ whole genome shotgun (WGS) entry which is preliminary data.</text>
</comment>
<keyword evidence="2" id="KW-1185">Reference proteome</keyword>
<evidence type="ECO:0008006" key="3">
    <source>
        <dbReference type="Google" id="ProtNLM"/>
    </source>
</evidence>
<organism evidence="1 2">
    <name type="scientific">Platanthera guangdongensis</name>
    <dbReference type="NCBI Taxonomy" id="2320717"/>
    <lineage>
        <taxon>Eukaryota</taxon>
        <taxon>Viridiplantae</taxon>
        <taxon>Streptophyta</taxon>
        <taxon>Embryophyta</taxon>
        <taxon>Tracheophyta</taxon>
        <taxon>Spermatophyta</taxon>
        <taxon>Magnoliopsida</taxon>
        <taxon>Liliopsida</taxon>
        <taxon>Asparagales</taxon>
        <taxon>Orchidaceae</taxon>
        <taxon>Orchidoideae</taxon>
        <taxon>Orchideae</taxon>
        <taxon>Orchidinae</taxon>
        <taxon>Platanthera</taxon>
    </lineage>
</organism>
<dbReference type="Pfam" id="PF04640">
    <property type="entry name" value="PLATZ"/>
    <property type="match status" value="1"/>
</dbReference>
<sequence length="151" mass="17564">MSSCFEMPSWLEKLMSEKFFSPCASHEGIKKNEKNILCLDCCFGFCPHCIPPHRSHRLLQIRRYVYHDVVRVEDLEKLIDMSLVQVNFKENNHFESYTTNSAKVAFLKQRPQSRSFRASGNDCRSCGRPLQDSFLYCSLSCKVIGMRNEIV</sequence>
<evidence type="ECO:0000313" key="2">
    <source>
        <dbReference type="Proteomes" id="UP001412067"/>
    </source>
</evidence>
<dbReference type="EMBL" id="JBBWWR010000003">
    <property type="protein sequence ID" value="KAK8969053.1"/>
    <property type="molecule type" value="Genomic_DNA"/>
</dbReference>
<dbReference type="Proteomes" id="UP001412067">
    <property type="component" value="Unassembled WGS sequence"/>
</dbReference>
<gene>
    <name evidence="1" type="ORF">KSP40_PGU020385</name>
</gene>